<evidence type="ECO:0000256" key="1">
    <source>
        <dbReference type="SAM" id="Phobius"/>
    </source>
</evidence>
<dbReference type="InterPro" id="IPR035391">
    <property type="entry name" value="Arylsulfotran_N"/>
</dbReference>
<sequence>MNKKILKRILLVILLIILVVLIYIIINKAYNKKLQENMKDLNWLMKNVDITEDFAIGSNVLSVNKLSDIDIYSDAYQTVIDEKINNLKESDDYTLDNPLLIYNAYGTNSSSINIYFNTDEDSYLTYTVDCDDNDISDYTKTLYNGEESNLTTTHEYQITGLVAGEKQDVNFELYNENNELIDESKITVFMPESKVDTKLDVTDGESTEELEDGLYALLGHDKNFNSNIYLYDNDGILRSEIPLNSYRSDRIIWIDGNMLYSYTKRKFALVNRLGKVVKTYKIDGYYMHHDFIYDDDNNNLIILANKDGADTIEDRVITLNLDTGETNEIINMQDFAKDFYDTAVAPEDGNTYGGDELDWVHLNSLSLNGTDLVLSSREFSTIFCISDVYNNPTLKYVIGDPTIYEGTSLESYALEKQGDFISQAGQHTITYQFDDTLGSGRYYLIMFNNNYAGSRTRPDFNWDPFVGAGDYNNGEASKYYKYLVDENNRTFTLVDSFDTDYSSIVSSVEQLSENLVSSSGKDNSFSEFDSNHILIRKFDYSSKKYAYRVFKYNFNNFWYY</sequence>
<dbReference type="InterPro" id="IPR038477">
    <property type="entry name" value="ASST_N_sf"/>
</dbReference>
<dbReference type="InterPro" id="IPR010262">
    <property type="entry name" value="Arylsulfotransferase_bact"/>
</dbReference>
<dbReference type="Proteomes" id="UP000824074">
    <property type="component" value="Unassembled WGS sequence"/>
</dbReference>
<accession>A0A9D1IPJ9</accession>
<protein>
    <submittedName>
        <fullName evidence="3">Aryl-sulfate sulfotransferase</fullName>
    </submittedName>
</protein>
<feature type="transmembrane region" description="Helical" evidence="1">
    <location>
        <begin position="9"/>
        <end position="26"/>
    </location>
</feature>
<reference evidence="3" key="1">
    <citation type="submission" date="2020-10" db="EMBL/GenBank/DDBJ databases">
        <authorList>
            <person name="Gilroy R."/>
        </authorList>
    </citation>
    <scope>NUCLEOTIDE SEQUENCE</scope>
    <source>
        <strain evidence="3">CHK193-30670</strain>
    </source>
</reference>
<keyword evidence="1" id="KW-0472">Membrane</keyword>
<dbReference type="EMBL" id="DVMT01000054">
    <property type="protein sequence ID" value="HIU40725.1"/>
    <property type="molecule type" value="Genomic_DNA"/>
</dbReference>
<evidence type="ECO:0000313" key="4">
    <source>
        <dbReference type="Proteomes" id="UP000824074"/>
    </source>
</evidence>
<dbReference type="Pfam" id="PF05935">
    <property type="entry name" value="Arylsulfotrans"/>
    <property type="match status" value="1"/>
</dbReference>
<dbReference type="GO" id="GO:0004062">
    <property type="term" value="F:aryl sulfotransferase activity"/>
    <property type="evidence" value="ECO:0007669"/>
    <property type="project" value="InterPro"/>
</dbReference>
<feature type="domain" description="Arylsulfotransferase N-terminal" evidence="2">
    <location>
        <begin position="101"/>
        <end position="182"/>
    </location>
</feature>
<gene>
    <name evidence="3" type="ORF">IAB68_05445</name>
</gene>
<proteinExistence type="predicted"/>
<keyword evidence="1" id="KW-1133">Transmembrane helix</keyword>
<name>A0A9D1IPJ9_9FIRM</name>
<evidence type="ECO:0000313" key="3">
    <source>
        <dbReference type="EMBL" id="HIU40725.1"/>
    </source>
</evidence>
<dbReference type="Pfam" id="PF17425">
    <property type="entry name" value="Arylsulfotran_N"/>
    <property type="match status" value="1"/>
</dbReference>
<keyword evidence="1" id="KW-0812">Transmembrane</keyword>
<organism evidence="3 4">
    <name type="scientific">Candidatus Aphodocola excrementigallinarum</name>
    <dbReference type="NCBI Taxonomy" id="2840670"/>
    <lineage>
        <taxon>Bacteria</taxon>
        <taxon>Bacillati</taxon>
        <taxon>Bacillota</taxon>
        <taxon>Bacilli</taxon>
        <taxon>Candidatus Aphodocola</taxon>
    </lineage>
</organism>
<dbReference type="Gene3D" id="2.60.40.3100">
    <property type="entry name" value="Arylsulphate sulphotransferase monomer, N-terminal domain"/>
    <property type="match status" value="1"/>
</dbReference>
<dbReference type="AlphaFoldDB" id="A0A9D1IPJ9"/>
<evidence type="ECO:0000259" key="2">
    <source>
        <dbReference type="Pfam" id="PF17425"/>
    </source>
</evidence>
<comment type="caution">
    <text evidence="3">The sequence shown here is derived from an EMBL/GenBank/DDBJ whole genome shotgun (WGS) entry which is preliminary data.</text>
</comment>
<reference evidence="3" key="2">
    <citation type="journal article" date="2021" name="PeerJ">
        <title>Extensive microbial diversity within the chicken gut microbiome revealed by metagenomics and culture.</title>
        <authorList>
            <person name="Gilroy R."/>
            <person name="Ravi A."/>
            <person name="Getino M."/>
            <person name="Pursley I."/>
            <person name="Horton D.L."/>
            <person name="Alikhan N.F."/>
            <person name="Baker D."/>
            <person name="Gharbi K."/>
            <person name="Hall N."/>
            <person name="Watson M."/>
            <person name="Adriaenssens E.M."/>
            <person name="Foster-Nyarko E."/>
            <person name="Jarju S."/>
            <person name="Secka A."/>
            <person name="Antonio M."/>
            <person name="Oren A."/>
            <person name="Chaudhuri R.R."/>
            <person name="La Ragione R."/>
            <person name="Hildebrand F."/>
            <person name="Pallen M.J."/>
        </authorList>
    </citation>
    <scope>NUCLEOTIDE SEQUENCE</scope>
    <source>
        <strain evidence="3">CHK193-30670</strain>
    </source>
</reference>